<dbReference type="PANTHER" id="PTHR37323">
    <property type="entry name" value="GCN5-RELATED N-ACETYLTRANSFERASE"/>
    <property type="match status" value="1"/>
</dbReference>
<dbReference type="Proteomes" id="UP000305417">
    <property type="component" value="Unassembled WGS sequence"/>
</dbReference>
<name>A0ABY2V575_9BACT</name>
<comment type="caution">
    <text evidence="6">The sequence shown here is derived from an EMBL/GenBank/DDBJ whole genome shotgun (WGS) entry which is preliminary data.</text>
</comment>
<evidence type="ECO:0000256" key="2">
    <source>
        <dbReference type="ARBA" id="ARBA00022516"/>
    </source>
</evidence>
<reference evidence="6 7" key="1">
    <citation type="submission" date="2019-05" db="EMBL/GenBank/DDBJ databases">
        <title>Arcobacter cibarius and Arcobacter thereius providing challenges in identification an antibiotic susceptibility and Quinolone resistance.</title>
        <authorList>
            <person name="Busch A."/>
            <person name="Hanel I."/>
            <person name="Hotzel H."/>
            <person name="Tomaso H."/>
        </authorList>
    </citation>
    <scope>NUCLEOTIDE SEQUENCE [LARGE SCALE GENOMIC DNA]</scope>
    <source>
        <strain evidence="6 7">16CS0831-2</strain>
    </source>
</reference>
<dbReference type="SUPFAM" id="SSF55729">
    <property type="entry name" value="Acyl-CoA N-acyltransferases (Nat)"/>
    <property type="match status" value="1"/>
</dbReference>
<dbReference type="EMBL" id="VBUC01000074">
    <property type="protein sequence ID" value="TLS94884.1"/>
    <property type="molecule type" value="Genomic_DNA"/>
</dbReference>
<gene>
    <name evidence="6" type="ORF">FE247_11545</name>
</gene>
<evidence type="ECO:0000313" key="6">
    <source>
        <dbReference type="EMBL" id="TLS94884.1"/>
    </source>
</evidence>
<accession>A0ABY2V575</accession>
<feature type="non-terminal residue" evidence="6">
    <location>
        <position position="1"/>
    </location>
</feature>
<evidence type="ECO:0000256" key="3">
    <source>
        <dbReference type="ARBA" id="ARBA00022679"/>
    </source>
</evidence>
<sequence length="209" mass="24624">ELEIVGSYRIANSDLVYNRFGIKGFYSNSLFKFNDDFLPYLQNSIELGRSFVQPKYWGTRALDYLWFGIGAYLKANPNIKYMFGPVSIPGTFPSIAKDLMVFYYNYYFNEPQRLIEAKDPYYYTNNLYDIRDFFELNDKKQDFRALKSSLANIGVSIPPLYKQYSELTNDDGVKFLDFSVDKDFNECVDGFILVEIEKIKEHIKQRYII</sequence>
<dbReference type="Pfam" id="PF13444">
    <property type="entry name" value="Acetyltransf_5"/>
    <property type="match status" value="1"/>
</dbReference>
<dbReference type="InterPro" id="IPR016181">
    <property type="entry name" value="Acyl_CoA_acyltransferase"/>
</dbReference>
<keyword evidence="3" id="KW-0808">Transferase</keyword>
<protein>
    <submittedName>
        <fullName evidence="6">GNAT family N-acetyltransferase</fullName>
    </submittedName>
</protein>
<keyword evidence="2" id="KW-0444">Lipid biosynthesis</keyword>
<organism evidence="6 7">
    <name type="scientific">Aliarcobacter cibarius</name>
    <dbReference type="NCBI Taxonomy" id="255507"/>
    <lineage>
        <taxon>Bacteria</taxon>
        <taxon>Pseudomonadati</taxon>
        <taxon>Campylobacterota</taxon>
        <taxon>Epsilonproteobacteria</taxon>
        <taxon>Campylobacterales</taxon>
        <taxon>Arcobacteraceae</taxon>
        <taxon>Aliarcobacter</taxon>
    </lineage>
</organism>
<evidence type="ECO:0000256" key="5">
    <source>
        <dbReference type="ARBA" id="ARBA00023315"/>
    </source>
</evidence>
<comment type="pathway">
    <text evidence="1">Lipid metabolism.</text>
</comment>
<dbReference type="PANTHER" id="PTHR37323:SF1">
    <property type="entry name" value="L-ORNITHINE N(ALPHA)-ACYLTRANSFERASE"/>
    <property type="match status" value="1"/>
</dbReference>
<evidence type="ECO:0000313" key="7">
    <source>
        <dbReference type="Proteomes" id="UP000305417"/>
    </source>
</evidence>
<dbReference type="InterPro" id="IPR052351">
    <property type="entry name" value="Ornithine_N-alpha-AT"/>
</dbReference>
<keyword evidence="5" id="KW-0012">Acyltransferase</keyword>
<evidence type="ECO:0000256" key="1">
    <source>
        <dbReference type="ARBA" id="ARBA00005189"/>
    </source>
</evidence>
<keyword evidence="4" id="KW-0443">Lipid metabolism</keyword>
<dbReference type="RefSeq" id="WP_138109256.1">
    <property type="nucleotide sequence ID" value="NZ_VBUC01000074.1"/>
</dbReference>
<proteinExistence type="predicted"/>
<keyword evidence="7" id="KW-1185">Reference proteome</keyword>
<evidence type="ECO:0000256" key="4">
    <source>
        <dbReference type="ARBA" id="ARBA00023098"/>
    </source>
</evidence>